<accession>A0ABV2FD46</accession>
<dbReference type="Gene3D" id="1.10.10.60">
    <property type="entry name" value="Homeodomain-like"/>
    <property type="match status" value="2"/>
</dbReference>
<dbReference type="PROSITE" id="PS01124">
    <property type="entry name" value="HTH_ARAC_FAMILY_2"/>
    <property type="match status" value="1"/>
</dbReference>
<dbReference type="InterPro" id="IPR041522">
    <property type="entry name" value="CdaR_GGDEF"/>
</dbReference>
<evidence type="ECO:0000256" key="4">
    <source>
        <dbReference type="SAM" id="Phobius"/>
    </source>
</evidence>
<dbReference type="InterPro" id="IPR018060">
    <property type="entry name" value="HTH_AraC"/>
</dbReference>
<evidence type="ECO:0000256" key="1">
    <source>
        <dbReference type="ARBA" id="ARBA00023015"/>
    </source>
</evidence>
<keyword evidence="7" id="KW-1185">Reference proteome</keyword>
<evidence type="ECO:0000313" key="7">
    <source>
        <dbReference type="Proteomes" id="UP001549098"/>
    </source>
</evidence>
<dbReference type="RefSeq" id="WP_354502926.1">
    <property type="nucleotide sequence ID" value="NZ_JBEPLV010000009.1"/>
</dbReference>
<evidence type="ECO:0000256" key="2">
    <source>
        <dbReference type="ARBA" id="ARBA00023125"/>
    </source>
</evidence>
<dbReference type="PANTHER" id="PTHR43280:SF2">
    <property type="entry name" value="HTH-TYPE TRANSCRIPTIONAL REGULATOR EXSA"/>
    <property type="match status" value="1"/>
</dbReference>
<feature type="transmembrane region" description="Helical" evidence="4">
    <location>
        <begin position="299"/>
        <end position="321"/>
    </location>
</feature>
<reference evidence="6 7" key="1">
    <citation type="submission" date="2024-06" db="EMBL/GenBank/DDBJ databases">
        <title>Genomic Encyclopedia of Type Strains, Phase IV (KMG-IV): sequencing the most valuable type-strain genomes for metagenomic binning, comparative biology and taxonomic classification.</title>
        <authorList>
            <person name="Goeker M."/>
        </authorList>
    </citation>
    <scope>NUCLEOTIDE SEQUENCE [LARGE SCALE GENOMIC DNA]</scope>
    <source>
        <strain evidence="6 7">DSM 17253</strain>
    </source>
</reference>
<dbReference type="Proteomes" id="UP001549098">
    <property type="component" value="Unassembled WGS sequence"/>
</dbReference>
<dbReference type="PANTHER" id="PTHR43280">
    <property type="entry name" value="ARAC-FAMILY TRANSCRIPTIONAL REGULATOR"/>
    <property type="match status" value="1"/>
</dbReference>
<organism evidence="6 7">
    <name type="scientific">Paenibacillus favisporus</name>
    <dbReference type="NCBI Taxonomy" id="221028"/>
    <lineage>
        <taxon>Bacteria</taxon>
        <taxon>Bacillati</taxon>
        <taxon>Bacillota</taxon>
        <taxon>Bacilli</taxon>
        <taxon>Bacillales</taxon>
        <taxon>Paenibacillaceae</taxon>
        <taxon>Paenibacillus</taxon>
    </lineage>
</organism>
<dbReference type="InterPro" id="IPR009057">
    <property type="entry name" value="Homeodomain-like_sf"/>
</dbReference>
<keyword evidence="3" id="KW-0804">Transcription</keyword>
<name>A0ABV2FD46_9BACL</name>
<feature type="transmembrane region" description="Helical" evidence="4">
    <location>
        <begin position="20"/>
        <end position="40"/>
    </location>
</feature>
<dbReference type="SMART" id="SM00342">
    <property type="entry name" value="HTH_ARAC"/>
    <property type="match status" value="1"/>
</dbReference>
<keyword evidence="1" id="KW-0805">Transcription regulation</keyword>
<keyword evidence="4" id="KW-0812">Transmembrane</keyword>
<comment type="caution">
    <text evidence="6">The sequence shown here is derived from an EMBL/GenBank/DDBJ whole genome shotgun (WGS) entry which is preliminary data.</text>
</comment>
<evidence type="ECO:0000313" key="6">
    <source>
        <dbReference type="EMBL" id="MET3549701.1"/>
    </source>
</evidence>
<gene>
    <name evidence="6" type="ORF">ABID47_006362</name>
</gene>
<feature type="domain" description="HTH araC/xylS-type" evidence="5">
    <location>
        <begin position="659"/>
        <end position="757"/>
    </location>
</feature>
<evidence type="ECO:0000256" key="3">
    <source>
        <dbReference type="ARBA" id="ARBA00023163"/>
    </source>
</evidence>
<keyword evidence="4" id="KW-0472">Membrane</keyword>
<protein>
    <submittedName>
        <fullName evidence="6">AraC-like DNA-binding protein</fullName>
    </submittedName>
</protein>
<keyword evidence="2" id="KW-0238">DNA-binding</keyword>
<keyword evidence="4" id="KW-1133">Transmembrane helix</keyword>
<sequence>MTKLSNWAKTLLSTTQARLVFVLTIAVFVIILAVSLTSYYTSKSVLQSELSEMHHQLLSDKMNFIEGYIQDTDSSAIKLALNNGVYWYLTEEAQATQRDIKQLTDYLKSIVVNLPYLESVYIYNMDTRSFIAYPQGYSSRFSTFPDSDWIGVEKELKEQPMLVKSRQLSASSDHEGRSQLTYFRKIVIQGKTRGLIAMNFNSSVLFSQMHLNSVSPISNSQYILDKNGNLVYALGSHLIDEQAIHQTIGRLDDKLYGDFKHEGRRLLLTYNPSPITQWNYVSIVPQDQVLAKSKTIRTVVLLVSFVTLVLGAWLIFHIHAVSFRPIRRMRKLLADYERSEDGADFGKLESITSRLLTSHEELSRQIRQTKTEAASKFVQDVVMGNLSGKREIESRWRQYFQEWTDAPLRVIVISIDRYKAWAENVSDNDRFLYKYAMLNIVEELLANAYRSVNLDLGRDKLALLVQHASGREGQEPDLLHRLSDATRMVQGMLRTDISIGVSLPFDDILKLRLAFYEAQSAVSYRLYLGYCTVIPYREIEMSGHSAEPIQDAAQTANLLEAVQSGSTEQVLRIIGRLGEHLGNQEPSPSEALAFLATIRKGLFKLDGIKSGTGWDEAEVALELETLDLSEILLLLEREACRLADHFRSLSGSKEFMMVQQMVDFMNRHLDGNIGVQEIAASVPISVSLASQLFKQEMGETIHDYLTRLRVERAGELLIETDYKLSEIARMVGYQHENSFIRVFRKLKDITPGKYREHKKYNKFPV</sequence>
<dbReference type="Pfam" id="PF17853">
    <property type="entry name" value="GGDEF_2"/>
    <property type="match status" value="1"/>
</dbReference>
<evidence type="ECO:0000259" key="5">
    <source>
        <dbReference type="PROSITE" id="PS01124"/>
    </source>
</evidence>
<dbReference type="SUPFAM" id="SSF46689">
    <property type="entry name" value="Homeodomain-like"/>
    <property type="match status" value="2"/>
</dbReference>
<dbReference type="EMBL" id="JBEPLV010000009">
    <property type="protein sequence ID" value="MET3549701.1"/>
    <property type="molecule type" value="Genomic_DNA"/>
</dbReference>
<dbReference type="Pfam" id="PF12833">
    <property type="entry name" value="HTH_18"/>
    <property type="match status" value="1"/>
</dbReference>
<proteinExistence type="predicted"/>